<protein>
    <submittedName>
        <fullName evidence="2">Uncharacterized protein</fullName>
    </submittedName>
</protein>
<feature type="region of interest" description="Disordered" evidence="1">
    <location>
        <begin position="72"/>
        <end position="106"/>
    </location>
</feature>
<evidence type="ECO:0000313" key="3">
    <source>
        <dbReference type="Proteomes" id="UP000620104"/>
    </source>
</evidence>
<dbReference type="AlphaFoldDB" id="A0A8H3TYP4"/>
<sequence length="106" mass="11895">MEQINDDITDRLVELVGHCSGFLIPSRVLPSFTAGFQEFGYVPYVTLSKTFQVGILVDQCLPDELGSIDNTRDASMAETLPLARPKECKSTDKSREEERHKRPTHA</sequence>
<name>A0A8H3TYP4_9TREE</name>
<evidence type="ECO:0000313" key="2">
    <source>
        <dbReference type="EMBL" id="GHJ89537.1"/>
    </source>
</evidence>
<dbReference type="EMBL" id="BLZA01000046">
    <property type="protein sequence ID" value="GHJ89537.1"/>
    <property type="molecule type" value="Genomic_DNA"/>
</dbReference>
<gene>
    <name evidence="2" type="ORF">NliqN6_5939</name>
</gene>
<feature type="compositionally biased region" description="Basic and acidic residues" evidence="1">
    <location>
        <begin position="84"/>
        <end position="100"/>
    </location>
</feature>
<dbReference type="Proteomes" id="UP000620104">
    <property type="component" value="Unassembled WGS sequence"/>
</dbReference>
<reference evidence="2" key="1">
    <citation type="submission" date="2020-07" db="EMBL/GenBank/DDBJ databases">
        <title>Draft Genome Sequence of a Deep-Sea Yeast, Naganishia (Cryptococcus) liquefaciens strain N6.</title>
        <authorList>
            <person name="Han Y.W."/>
            <person name="Kajitani R."/>
            <person name="Morimoto H."/>
            <person name="Parhat M."/>
            <person name="Tsubouchi H."/>
            <person name="Bakenova O."/>
            <person name="Ogata M."/>
            <person name="Argunhan B."/>
            <person name="Aoki R."/>
            <person name="Kajiwara S."/>
            <person name="Itoh T."/>
            <person name="Iwasaki H."/>
        </authorList>
    </citation>
    <scope>NUCLEOTIDE SEQUENCE</scope>
    <source>
        <strain evidence="2">N6</strain>
    </source>
</reference>
<comment type="caution">
    <text evidence="2">The sequence shown here is derived from an EMBL/GenBank/DDBJ whole genome shotgun (WGS) entry which is preliminary data.</text>
</comment>
<organism evidence="2 3">
    <name type="scientific">Naganishia liquefaciens</name>
    <dbReference type="NCBI Taxonomy" id="104408"/>
    <lineage>
        <taxon>Eukaryota</taxon>
        <taxon>Fungi</taxon>
        <taxon>Dikarya</taxon>
        <taxon>Basidiomycota</taxon>
        <taxon>Agaricomycotina</taxon>
        <taxon>Tremellomycetes</taxon>
        <taxon>Filobasidiales</taxon>
        <taxon>Filobasidiaceae</taxon>
        <taxon>Naganishia</taxon>
    </lineage>
</organism>
<evidence type="ECO:0000256" key="1">
    <source>
        <dbReference type="SAM" id="MobiDB-lite"/>
    </source>
</evidence>
<proteinExistence type="predicted"/>
<keyword evidence="3" id="KW-1185">Reference proteome</keyword>
<accession>A0A8H3TYP4</accession>